<feature type="domain" description="MPN" evidence="6">
    <location>
        <begin position="38"/>
        <end position="160"/>
    </location>
</feature>
<dbReference type="GO" id="GO:0006508">
    <property type="term" value="P:proteolysis"/>
    <property type="evidence" value="ECO:0007669"/>
    <property type="project" value="UniProtKB-KW"/>
</dbReference>
<evidence type="ECO:0000256" key="5">
    <source>
        <dbReference type="ARBA" id="ARBA00023049"/>
    </source>
</evidence>
<dbReference type="Gene3D" id="3.40.140.10">
    <property type="entry name" value="Cytidine Deaminase, domain 2"/>
    <property type="match status" value="1"/>
</dbReference>
<evidence type="ECO:0000256" key="2">
    <source>
        <dbReference type="ARBA" id="ARBA00022723"/>
    </source>
</evidence>
<keyword evidence="3" id="KW-0378">Hydrolase</keyword>
<evidence type="ECO:0000259" key="6">
    <source>
        <dbReference type="PROSITE" id="PS50249"/>
    </source>
</evidence>
<dbReference type="NCBIfam" id="TIGR00608">
    <property type="entry name" value="radc"/>
    <property type="match status" value="1"/>
</dbReference>
<reference evidence="7" key="2">
    <citation type="submission" date="2020-09" db="EMBL/GenBank/DDBJ databases">
        <authorList>
            <person name="Sun Q."/>
            <person name="Zhou Y."/>
        </authorList>
    </citation>
    <scope>NUCLEOTIDE SEQUENCE</scope>
    <source>
        <strain evidence="7">CGMCC 1.15425</strain>
    </source>
</reference>
<keyword evidence="2" id="KW-0479">Metal-binding</keyword>
<keyword evidence="8" id="KW-1185">Reference proteome</keyword>
<dbReference type="InterPro" id="IPR025657">
    <property type="entry name" value="RadC_JAB"/>
</dbReference>
<dbReference type="PROSITE" id="PS01302">
    <property type="entry name" value="UPF0758"/>
    <property type="match status" value="1"/>
</dbReference>
<dbReference type="SUPFAM" id="SSF102712">
    <property type="entry name" value="JAB1/MPN domain"/>
    <property type="match status" value="1"/>
</dbReference>
<dbReference type="AlphaFoldDB" id="A0A916VJX7"/>
<organism evidence="7 8">
    <name type="scientific">Pseudohongiella nitratireducens</name>
    <dbReference type="NCBI Taxonomy" id="1768907"/>
    <lineage>
        <taxon>Bacteria</taxon>
        <taxon>Pseudomonadati</taxon>
        <taxon>Pseudomonadota</taxon>
        <taxon>Gammaproteobacteria</taxon>
        <taxon>Pseudomonadales</taxon>
        <taxon>Pseudohongiellaceae</taxon>
        <taxon>Pseudohongiella</taxon>
    </lineage>
</organism>
<dbReference type="InterPro" id="IPR037518">
    <property type="entry name" value="MPN"/>
</dbReference>
<reference evidence="7" key="1">
    <citation type="journal article" date="2014" name="Int. J. Syst. Evol. Microbiol.">
        <title>Complete genome sequence of Corynebacterium casei LMG S-19264T (=DSM 44701T), isolated from a smear-ripened cheese.</title>
        <authorList>
            <consortium name="US DOE Joint Genome Institute (JGI-PGF)"/>
            <person name="Walter F."/>
            <person name="Albersmeier A."/>
            <person name="Kalinowski J."/>
            <person name="Ruckert C."/>
        </authorList>
    </citation>
    <scope>NUCLEOTIDE SEQUENCE</scope>
    <source>
        <strain evidence="7">CGMCC 1.15425</strain>
    </source>
</reference>
<dbReference type="InterPro" id="IPR020891">
    <property type="entry name" value="UPF0758_CS"/>
</dbReference>
<dbReference type="PANTHER" id="PTHR30471:SF3">
    <property type="entry name" value="UPF0758 PROTEIN YEES-RELATED"/>
    <property type="match status" value="1"/>
</dbReference>
<dbReference type="EMBL" id="BMIY01000012">
    <property type="protein sequence ID" value="GFZ82030.1"/>
    <property type="molecule type" value="Genomic_DNA"/>
</dbReference>
<dbReference type="PANTHER" id="PTHR30471">
    <property type="entry name" value="DNA REPAIR PROTEIN RADC"/>
    <property type="match status" value="1"/>
</dbReference>
<dbReference type="OrthoDB" id="9804482at2"/>
<evidence type="ECO:0000313" key="8">
    <source>
        <dbReference type="Proteomes" id="UP000627715"/>
    </source>
</evidence>
<protein>
    <submittedName>
        <fullName evidence="7">UPF0758 protein</fullName>
    </submittedName>
</protein>
<evidence type="ECO:0000313" key="7">
    <source>
        <dbReference type="EMBL" id="GFZ82030.1"/>
    </source>
</evidence>
<keyword evidence="5" id="KW-0482">Metalloprotease</keyword>
<evidence type="ECO:0000256" key="4">
    <source>
        <dbReference type="ARBA" id="ARBA00022833"/>
    </source>
</evidence>
<evidence type="ECO:0000256" key="1">
    <source>
        <dbReference type="ARBA" id="ARBA00022670"/>
    </source>
</evidence>
<dbReference type="RefSeq" id="WP_068810293.1">
    <property type="nucleotide sequence ID" value="NZ_BMIY01000012.1"/>
</dbReference>
<dbReference type="GO" id="GO:0008237">
    <property type="term" value="F:metallopeptidase activity"/>
    <property type="evidence" value="ECO:0007669"/>
    <property type="project" value="UniProtKB-KW"/>
</dbReference>
<name>A0A916VJX7_9GAMM</name>
<dbReference type="CDD" id="cd08071">
    <property type="entry name" value="MPN_DUF2466"/>
    <property type="match status" value="1"/>
</dbReference>
<keyword evidence="4" id="KW-0862">Zinc</keyword>
<evidence type="ECO:0000256" key="3">
    <source>
        <dbReference type="ARBA" id="ARBA00022801"/>
    </source>
</evidence>
<gene>
    <name evidence="7" type="ORF">GCM10011403_26900</name>
</gene>
<dbReference type="GO" id="GO:0046872">
    <property type="term" value="F:metal ion binding"/>
    <property type="evidence" value="ECO:0007669"/>
    <property type="project" value="UniProtKB-KW"/>
</dbReference>
<comment type="caution">
    <text evidence="7">The sequence shown here is derived from an EMBL/GenBank/DDBJ whole genome shotgun (WGS) entry which is preliminary data.</text>
</comment>
<proteinExistence type="predicted"/>
<keyword evidence="1" id="KW-0645">Protease</keyword>
<accession>A0A916VJX7</accession>
<dbReference type="InterPro" id="IPR001405">
    <property type="entry name" value="UPF0758"/>
</dbReference>
<sequence>MNAQTHYPSNQNQQDSHKESVIREAIGILEQSARQQDAMTNSESVKRYCQLKLADRPDEHFGCMYLDNQHRLIKFVDLFRGTIDGAAVYPRVVVRKALELNAAAVIFTHNHPSGLPEPSQADIAITRRLKEALATIDIRTLDHIIVATEGCVSLADRGLL</sequence>
<dbReference type="PROSITE" id="PS50249">
    <property type="entry name" value="MPN"/>
    <property type="match status" value="1"/>
</dbReference>
<dbReference type="Proteomes" id="UP000627715">
    <property type="component" value="Unassembled WGS sequence"/>
</dbReference>
<dbReference type="Pfam" id="PF04002">
    <property type="entry name" value="RadC"/>
    <property type="match status" value="1"/>
</dbReference>